<dbReference type="PROSITE" id="PS51461">
    <property type="entry name" value="NC1_FIB"/>
    <property type="match status" value="1"/>
</dbReference>
<name>A0AAY4A5Q0_9TELE</name>
<dbReference type="Pfam" id="PF01410">
    <property type="entry name" value="COLFI"/>
    <property type="match status" value="1"/>
</dbReference>
<dbReference type="GO" id="GO:0005581">
    <property type="term" value="C:collagen trimer"/>
    <property type="evidence" value="ECO:0007669"/>
    <property type="project" value="UniProtKB-KW"/>
</dbReference>
<dbReference type="GO" id="GO:0005576">
    <property type="term" value="C:extracellular region"/>
    <property type="evidence" value="ECO:0007669"/>
    <property type="project" value="UniProtKB-SubCell"/>
</dbReference>
<feature type="domain" description="Fibrillar collagen NC1" evidence="4">
    <location>
        <begin position="1"/>
        <end position="106"/>
    </location>
</feature>
<evidence type="ECO:0000313" key="5">
    <source>
        <dbReference type="Ensembl" id="ENSDCDP00010003315.1"/>
    </source>
</evidence>
<protein>
    <recommendedName>
        <fullName evidence="4">Fibrillar collagen NC1 domain-containing protein</fullName>
    </recommendedName>
</protein>
<comment type="subcellular location">
    <subcellularLocation>
        <location evidence="1">Secreted</location>
    </subcellularLocation>
</comment>
<reference evidence="5 6" key="1">
    <citation type="submission" date="2020-06" db="EMBL/GenBank/DDBJ databases">
        <authorList>
            <consortium name="Wellcome Sanger Institute Data Sharing"/>
        </authorList>
    </citation>
    <scope>NUCLEOTIDE SEQUENCE [LARGE SCALE GENOMIC DNA]</scope>
</reference>
<dbReference type="Gene3D" id="2.60.120.1000">
    <property type="match status" value="1"/>
</dbReference>
<dbReference type="Proteomes" id="UP000694580">
    <property type="component" value="Chromosome 3"/>
</dbReference>
<evidence type="ECO:0000256" key="3">
    <source>
        <dbReference type="ARBA" id="ARBA00023119"/>
    </source>
</evidence>
<dbReference type="AlphaFoldDB" id="A0AAY4A5Q0"/>
<sequence>MNFLQLLSLGAEQSITIHCLNITMWSSTHSLPPSQQAIRFRGWGGASLEPIVLEDTCWQRDGQWHQVRILFEVTDPALLPVTHIDNLPEATPISHYHLEVGPVCFH</sequence>
<evidence type="ECO:0000313" key="6">
    <source>
        <dbReference type="Proteomes" id="UP000694580"/>
    </source>
</evidence>
<keyword evidence="3" id="KW-0176">Collagen</keyword>
<proteinExistence type="predicted"/>
<organism evidence="5 6">
    <name type="scientific">Denticeps clupeoides</name>
    <name type="common">denticle herring</name>
    <dbReference type="NCBI Taxonomy" id="299321"/>
    <lineage>
        <taxon>Eukaryota</taxon>
        <taxon>Metazoa</taxon>
        <taxon>Chordata</taxon>
        <taxon>Craniata</taxon>
        <taxon>Vertebrata</taxon>
        <taxon>Euteleostomi</taxon>
        <taxon>Actinopterygii</taxon>
        <taxon>Neopterygii</taxon>
        <taxon>Teleostei</taxon>
        <taxon>Clupei</taxon>
        <taxon>Clupeiformes</taxon>
        <taxon>Denticipitoidei</taxon>
        <taxon>Denticipitidae</taxon>
        <taxon>Denticeps</taxon>
    </lineage>
</organism>
<dbReference type="InterPro" id="IPR000885">
    <property type="entry name" value="Fib_collagen_C"/>
</dbReference>
<dbReference type="GeneTree" id="ENSGT00940000163466"/>
<accession>A0AAY4A5Q0</accession>
<dbReference type="GO" id="GO:0005201">
    <property type="term" value="F:extracellular matrix structural constituent"/>
    <property type="evidence" value="ECO:0007669"/>
    <property type="project" value="InterPro"/>
</dbReference>
<keyword evidence="6" id="KW-1185">Reference proteome</keyword>
<evidence type="ECO:0000256" key="1">
    <source>
        <dbReference type="ARBA" id="ARBA00004613"/>
    </source>
</evidence>
<evidence type="ECO:0000259" key="4">
    <source>
        <dbReference type="PROSITE" id="PS51461"/>
    </source>
</evidence>
<reference evidence="5" key="2">
    <citation type="submission" date="2025-08" db="UniProtKB">
        <authorList>
            <consortium name="Ensembl"/>
        </authorList>
    </citation>
    <scope>IDENTIFICATION</scope>
</reference>
<dbReference type="Ensembl" id="ENSDCDT00010003442.1">
    <property type="protein sequence ID" value="ENSDCDP00010003315.1"/>
    <property type="gene ID" value="ENSDCDG00010001525.1"/>
</dbReference>
<keyword evidence="2" id="KW-0964">Secreted</keyword>
<reference evidence="5" key="3">
    <citation type="submission" date="2025-09" db="UniProtKB">
        <authorList>
            <consortium name="Ensembl"/>
        </authorList>
    </citation>
    <scope>IDENTIFICATION</scope>
</reference>
<evidence type="ECO:0000256" key="2">
    <source>
        <dbReference type="ARBA" id="ARBA00022525"/>
    </source>
</evidence>